<keyword evidence="2" id="KW-1185">Reference proteome</keyword>
<gene>
    <name evidence="1" type="ORF">FMV2238Y02_14210</name>
</gene>
<dbReference type="AlphaFoldDB" id="A0A3P5Y563"/>
<evidence type="ECO:0000313" key="2">
    <source>
        <dbReference type="Proteomes" id="UP000280759"/>
    </source>
</evidence>
<accession>A0A3P5Y563</accession>
<name>A0A3P5Y563_STRCB</name>
<proteinExistence type="predicted"/>
<evidence type="ECO:0000313" key="1">
    <source>
        <dbReference type="EMBL" id="VDC42946.1"/>
    </source>
</evidence>
<dbReference type="EMBL" id="UXEP01000019">
    <property type="protein sequence ID" value="VDC42946.1"/>
    <property type="molecule type" value="Genomic_DNA"/>
</dbReference>
<protein>
    <submittedName>
        <fullName evidence="1">Uncharacterized protein</fullName>
    </submittedName>
</protein>
<dbReference type="Proteomes" id="UP000280759">
    <property type="component" value="Unassembled WGS sequence"/>
</dbReference>
<reference evidence="1 2" key="1">
    <citation type="submission" date="2018-10" db="EMBL/GenBank/DDBJ databases">
        <authorList>
            <consortium name="Molecular Microbiology and Infection Unit (UMMI)"/>
            <person name="Machado M."/>
        </authorList>
    </citation>
    <scope>NUCLEOTIDE SEQUENCE [LARGE SCALE GENOMIC DNA]</scope>
    <source>
        <strain evidence="1">FMV2238.02</strain>
    </source>
</reference>
<organism evidence="1 2">
    <name type="scientific">Streptococcus canis</name>
    <dbReference type="NCBI Taxonomy" id="1329"/>
    <lineage>
        <taxon>Bacteria</taxon>
        <taxon>Bacillati</taxon>
        <taxon>Bacillota</taxon>
        <taxon>Bacilli</taxon>
        <taxon>Lactobacillales</taxon>
        <taxon>Streptococcaceae</taxon>
        <taxon>Streptococcus</taxon>
    </lineage>
</organism>
<dbReference type="RefSeq" id="WP_125074469.1">
    <property type="nucleotide sequence ID" value="NZ_BJOW01000021.1"/>
</dbReference>
<sequence>MIFSILKEYKSFKNEVAEHRVEQRKKTEKLHRNFLKAKRRNEEFRKEFDERFKRYSRGL</sequence>